<dbReference type="AlphaFoldDB" id="A0A7H8V462"/>
<dbReference type="Gene3D" id="3.40.50.1360">
    <property type="match status" value="1"/>
</dbReference>
<dbReference type="Proteomes" id="UP000509535">
    <property type="component" value="Chromosome"/>
</dbReference>
<proteinExistence type="predicted"/>
<feature type="domain" description="DeoR-like transcriptional repressor C-terminal sensor" evidence="1">
    <location>
        <begin position="23"/>
        <end position="98"/>
    </location>
</feature>
<dbReference type="PANTHER" id="PTHR30363">
    <property type="entry name" value="HTH-TYPE TRANSCRIPTIONAL REGULATOR SRLR-RELATED"/>
    <property type="match status" value="1"/>
</dbReference>
<dbReference type="EMBL" id="CP040798">
    <property type="protein sequence ID" value="QLB51221.1"/>
    <property type="molecule type" value="Genomic_DNA"/>
</dbReference>
<dbReference type="InterPro" id="IPR037171">
    <property type="entry name" value="NagB/RpiA_transferase-like"/>
</dbReference>
<dbReference type="Pfam" id="PF00455">
    <property type="entry name" value="DeoRC"/>
    <property type="match status" value="1"/>
</dbReference>
<protein>
    <recommendedName>
        <fullName evidence="1">DeoR-like transcriptional repressor C-terminal sensor domain-containing protein</fullName>
    </recommendedName>
</protein>
<organism evidence="2 3">
    <name type="scientific">Streptococcus sanguinis</name>
    <dbReference type="NCBI Taxonomy" id="1305"/>
    <lineage>
        <taxon>Bacteria</taxon>
        <taxon>Bacillati</taxon>
        <taxon>Bacillota</taxon>
        <taxon>Bacilli</taxon>
        <taxon>Lactobacillales</taxon>
        <taxon>Streptococcaceae</taxon>
        <taxon>Streptococcus</taxon>
    </lineage>
</organism>
<dbReference type="PANTHER" id="PTHR30363:SF44">
    <property type="entry name" value="AGA OPERON TRANSCRIPTIONAL REPRESSOR-RELATED"/>
    <property type="match status" value="1"/>
</dbReference>
<reference evidence="2 3" key="1">
    <citation type="submission" date="2019-06" db="EMBL/GenBank/DDBJ databases">
        <title>The organization of the Streptococcus sanguinis genomes.</title>
        <authorList>
            <person name="Wang H.Y."/>
            <person name="Chen Y.Y.M."/>
            <person name="Wu C.H."/>
        </authorList>
    </citation>
    <scope>NUCLEOTIDE SEQUENCE [LARGE SCALE GENOMIC DNA]</scope>
    <source>
        <strain evidence="2 3">CGMH058</strain>
    </source>
</reference>
<evidence type="ECO:0000313" key="2">
    <source>
        <dbReference type="EMBL" id="QLB51221.1"/>
    </source>
</evidence>
<accession>A0A7H8V462</accession>
<evidence type="ECO:0000259" key="1">
    <source>
        <dbReference type="Pfam" id="PF00455"/>
    </source>
</evidence>
<name>A0A7H8V462_STRSA</name>
<sequence length="107" mass="12268">MVELYIVKEEHTEDPTEIKSRINSQQKSIIADLAIDFIADHSTIFLDSSSTSQYIAKRLKDKKNLTIFTTNLSTADILDKQQNNHNIYFVGGNCRMEKLEVRVPSSY</sequence>
<dbReference type="SUPFAM" id="SSF100950">
    <property type="entry name" value="NagB/RpiA/CoA transferase-like"/>
    <property type="match status" value="1"/>
</dbReference>
<dbReference type="InterPro" id="IPR050313">
    <property type="entry name" value="Carb_Metab_HTH_regulators"/>
</dbReference>
<gene>
    <name evidence="2" type="ORF">FDP16_11540</name>
</gene>
<dbReference type="InterPro" id="IPR014036">
    <property type="entry name" value="DeoR-like_C"/>
</dbReference>
<evidence type="ECO:0000313" key="3">
    <source>
        <dbReference type="Proteomes" id="UP000509535"/>
    </source>
</evidence>